<evidence type="ECO:0000256" key="4">
    <source>
        <dbReference type="ARBA" id="ARBA00023277"/>
    </source>
</evidence>
<evidence type="ECO:0000256" key="1">
    <source>
        <dbReference type="ARBA" id="ARBA00010716"/>
    </source>
</evidence>
<feature type="binding site" evidence="8">
    <location>
        <position position="116"/>
    </location>
    <ligand>
        <name>Zn(2+)</name>
        <dbReference type="ChEBI" id="CHEBI:29105"/>
    </ligand>
</feature>
<dbReference type="PANTHER" id="PTHR11113">
    <property type="entry name" value="N-ACETYLGLUCOSAMINE-6-PHOSPHATE DEACETYLASE"/>
    <property type="match status" value="1"/>
</dbReference>
<protein>
    <submittedName>
        <fullName evidence="10">N-acetylglucosamine-6-phosphate deacetylase</fullName>
    </submittedName>
</protein>
<feature type="binding site" evidence="8">
    <location>
        <position position="199"/>
    </location>
    <ligand>
        <name>Zn(2+)</name>
        <dbReference type="ChEBI" id="CHEBI:29105"/>
    </ligand>
</feature>
<evidence type="ECO:0000256" key="2">
    <source>
        <dbReference type="ARBA" id="ARBA00022723"/>
    </source>
</evidence>
<keyword evidence="3 5" id="KW-0378">Hydrolase</keyword>
<evidence type="ECO:0000256" key="3">
    <source>
        <dbReference type="ARBA" id="ARBA00022801"/>
    </source>
</evidence>
<dbReference type="OrthoDB" id="9776488at2"/>
<feature type="domain" description="Amidohydrolase-related" evidence="9">
    <location>
        <begin position="37"/>
        <end position="356"/>
    </location>
</feature>
<reference evidence="10 11" key="1">
    <citation type="submission" date="2018-10" db="EMBL/GenBank/DDBJ databases">
        <authorList>
            <person name="Jung H.S."/>
            <person name="Jeon C.O."/>
        </authorList>
    </citation>
    <scope>NUCLEOTIDE SEQUENCE [LARGE SCALE GENOMIC DNA]</scope>
    <source>
        <strain evidence="10 11">MA-7-27</strain>
    </source>
</reference>
<comment type="cofactor">
    <cofactor evidence="8">
        <name>a divalent metal cation</name>
        <dbReference type="ChEBI" id="CHEBI:60240"/>
    </cofactor>
    <text evidence="8">Binds 1 divalent metal cation per subunit.</text>
</comment>
<dbReference type="PIRSF" id="PIRSF038994">
    <property type="entry name" value="NagA"/>
    <property type="match status" value="1"/>
</dbReference>
<dbReference type="SUPFAM" id="SSF51338">
    <property type="entry name" value="Composite domain of metallo-dependent hydrolases"/>
    <property type="match status" value="1"/>
</dbReference>
<gene>
    <name evidence="10" type="ORF">D9R08_14320</name>
</gene>
<evidence type="ECO:0000313" key="10">
    <source>
        <dbReference type="EMBL" id="RMA41602.1"/>
    </source>
</evidence>
<evidence type="ECO:0000256" key="6">
    <source>
        <dbReference type="PIRSR" id="PIRSR038994-1"/>
    </source>
</evidence>
<dbReference type="Gene3D" id="3.20.20.140">
    <property type="entry name" value="Metal-dependent hydrolases"/>
    <property type="match status" value="1"/>
</dbReference>
<proteinExistence type="inferred from homology"/>
<dbReference type="GO" id="GO:0006046">
    <property type="term" value="P:N-acetylglucosamine catabolic process"/>
    <property type="evidence" value="ECO:0007669"/>
    <property type="project" value="TreeGrafter"/>
</dbReference>
<comment type="similarity">
    <text evidence="1 5">Belongs to the metallo-dependent hydrolases superfamily. NagA family.</text>
</comment>
<feature type="binding site" evidence="8">
    <location>
        <position position="179"/>
    </location>
    <ligand>
        <name>Zn(2+)</name>
        <dbReference type="ChEBI" id="CHEBI:29105"/>
    </ligand>
</feature>
<name>A0A3L9XZD7_9RHOB</name>
<feature type="binding site" evidence="7">
    <location>
        <begin position="202"/>
        <end position="203"/>
    </location>
    <ligand>
        <name>substrate</name>
    </ligand>
</feature>
<dbReference type="InterPro" id="IPR006680">
    <property type="entry name" value="Amidohydro-rel"/>
</dbReference>
<feature type="binding site" evidence="7">
    <location>
        <position position="127"/>
    </location>
    <ligand>
        <name>substrate</name>
    </ligand>
</feature>
<feature type="binding site" evidence="7">
    <location>
        <position position="210"/>
    </location>
    <ligand>
        <name>substrate</name>
    </ligand>
</feature>
<dbReference type="PANTHER" id="PTHR11113:SF14">
    <property type="entry name" value="N-ACETYLGLUCOSAMINE-6-PHOSPHATE DEACETYLASE"/>
    <property type="match status" value="1"/>
</dbReference>
<keyword evidence="11" id="KW-1185">Reference proteome</keyword>
<evidence type="ECO:0000256" key="5">
    <source>
        <dbReference type="PIRNR" id="PIRNR038994"/>
    </source>
</evidence>
<feature type="active site" description="Proton donor/acceptor" evidence="6">
    <location>
        <position position="254"/>
    </location>
</feature>
<evidence type="ECO:0000256" key="7">
    <source>
        <dbReference type="PIRSR" id="PIRSR038994-2"/>
    </source>
</evidence>
<accession>A0A3L9XZD7</accession>
<comment type="caution">
    <text evidence="10">The sequence shown here is derived from an EMBL/GenBank/DDBJ whole genome shotgun (WGS) entry which is preliminary data.</text>
</comment>
<evidence type="ECO:0000259" key="9">
    <source>
        <dbReference type="Pfam" id="PF01979"/>
    </source>
</evidence>
<sequence length="362" mass="37200">MDGTILTPDGWVAGRIRYGTHITAIEGTAVEMPAPPFILPGFVDCHIHGGGGADMMEGAAAIAISARLHARHGTTAVCPTSVTAPVAQTEAFLDALAGVMADPPPGAARILGAHLEGPFLNPGKLGAQPPFAVPADAELLRDWARRAPLRIVTFAPEMDPGGALHAALDALGIRAQIGHSLCDYAMARAAFAKGAAATHLFNAMSGIAHRGNGLCGAAFAHAERAEIIPDLIHVEAGAILAARRAIPYLHGVTDATAGAGMPDGPYRLGGQEIVKAEGAMRLPDGTLAGSALTMDVALRNLVEIGLPLAEAARRLSTLPADWLGQTDIGRLAPGAHADLIVLDDALRIDRVVIGGERIDGVS</sequence>
<evidence type="ECO:0000256" key="8">
    <source>
        <dbReference type="PIRSR" id="PIRSR038994-3"/>
    </source>
</evidence>
<dbReference type="GO" id="GO:0008448">
    <property type="term" value="F:N-acetylglucosamine-6-phosphate deacetylase activity"/>
    <property type="evidence" value="ECO:0007669"/>
    <property type="project" value="InterPro"/>
</dbReference>
<feature type="binding site" evidence="7">
    <location>
        <position position="233"/>
    </location>
    <ligand>
        <name>substrate</name>
    </ligand>
</feature>
<dbReference type="SUPFAM" id="SSF51556">
    <property type="entry name" value="Metallo-dependent hydrolases"/>
    <property type="match status" value="1"/>
</dbReference>
<dbReference type="GO" id="GO:0046872">
    <property type="term" value="F:metal ion binding"/>
    <property type="evidence" value="ECO:0007669"/>
    <property type="project" value="UniProtKB-KW"/>
</dbReference>
<dbReference type="Gene3D" id="2.30.40.10">
    <property type="entry name" value="Urease, subunit C, domain 1"/>
    <property type="match status" value="1"/>
</dbReference>
<keyword evidence="4 5" id="KW-0119">Carbohydrate metabolism</keyword>
<keyword evidence="2 8" id="KW-0479">Metal-binding</keyword>
<feature type="binding site" evidence="7">
    <location>
        <begin position="287"/>
        <end position="289"/>
    </location>
    <ligand>
        <name>substrate</name>
    </ligand>
</feature>
<dbReference type="EMBL" id="RCNT01000007">
    <property type="protein sequence ID" value="RMA41602.1"/>
    <property type="molecule type" value="Genomic_DNA"/>
</dbReference>
<dbReference type="Pfam" id="PF01979">
    <property type="entry name" value="Amidohydro_1"/>
    <property type="match status" value="1"/>
</dbReference>
<dbReference type="InterPro" id="IPR003764">
    <property type="entry name" value="GlcNAc_6-P_deAcase"/>
</dbReference>
<dbReference type="InterPro" id="IPR032466">
    <property type="entry name" value="Metal_Hydrolase"/>
</dbReference>
<organism evidence="10 11">
    <name type="scientific">Rhodophyticola porphyridii</name>
    <dbReference type="NCBI Taxonomy" id="1852017"/>
    <lineage>
        <taxon>Bacteria</taxon>
        <taxon>Pseudomonadati</taxon>
        <taxon>Pseudomonadota</taxon>
        <taxon>Alphaproteobacteria</taxon>
        <taxon>Rhodobacterales</taxon>
        <taxon>Roseobacteraceae</taxon>
        <taxon>Rhodophyticola</taxon>
    </lineage>
</organism>
<dbReference type="Proteomes" id="UP000281343">
    <property type="component" value="Unassembled WGS sequence"/>
</dbReference>
<evidence type="ECO:0000313" key="11">
    <source>
        <dbReference type="Proteomes" id="UP000281343"/>
    </source>
</evidence>
<dbReference type="InterPro" id="IPR011059">
    <property type="entry name" value="Metal-dep_hydrolase_composite"/>
</dbReference>
<dbReference type="AlphaFoldDB" id="A0A3L9XZD7"/>